<evidence type="ECO:0000256" key="1">
    <source>
        <dbReference type="SAM" id="MobiDB-lite"/>
    </source>
</evidence>
<evidence type="ECO:0000313" key="2">
    <source>
        <dbReference type="EMBL" id="KAF6125500.1"/>
    </source>
</evidence>
<protein>
    <submittedName>
        <fullName evidence="2">Uncharacterized protein</fullName>
    </submittedName>
</protein>
<feature type="region of interest" description="Disordered" evidence="1">
    <location>
        <begin position="95"/>
        <end position="124"/>
    </location>
</feature>
<proteinExistence type="predicted"/>
<accession>A0A834ELJ8</accession>
<name>A0A834ELJ8_9CHIR</name>
<organism evidence="2 3">
    <name type="scientific">Phyllostomus discolor</name>
    <name type="common">pale spear-nosed bat</name>
    <dbReference type="NCBI Taxonomy" id="89673"/>
    <lineage>
        <taxon>Eukaryota</taxon>
        <taxon>Metazoa</taxon>
        <taxon>Chordata</taxon>
        <taxon>Craniata</taxon>
        <taxon>Vertebrata</taxon>
        <taxon>Euteleostomi</taxon>
        <taxon>Mammalia</taxon>
        <taxon>Eutheria</taxon>
        <taxon>Laurasiatheria</taxon>
        <taxon>Chiroptera</taxon>
        <taxon>Yangochiroptera</taxon>
        <taxon>Phyllostomidae</taxon>
        <taxon>Phyllostominae</taxon>
        <taxon>Phyllostomus</taxon>
    </lineage>
</organism>
<gene>
    <name evidence="2" type="ORF">HJG60_009931</name>
</gene>
<dbReference type="AlphaFoldDB" id="A0A834ELJ8"/>
<evidence type="ECO:0000313" key="3">
    <source>
        <dbReference type="Proteomes" id="UP000664940"/>
    </source>
</evidence>
<dbReference type="Proteomes" id="UP000664940">
    <property type="component" value="Unassembled WGS sequence"/>
</dbReference>
<dbReference type="EMBL" id="JABVXQ010000002">
    <property type="protein sequence ID" value="KAF6125500.1"/>
    <property type="molecule type" value="Genomic_DNA"/>
</dbReference>
<sequence length="124" mass="13780">MTSTPGLLMLEIHEDVLSVLASSYIFGLNFGWLYQVSKAERTNYVESLTVNEVQGASWLFATDSTCEEEQESILFTFKVCHLPWVSHREIGSQASTLLPGTTPFDAELQRSPGPQETACTDLPH</sequence>
<comment type="caution">
    <text evidence="2">The sequence shown here is derived from an EMBL/GenBank/DDBJ whole genome shotgun (WGS) entry which is preliminary data.</text>
</comment>
<reference evidence="2 3" key="1">
    <citation type="journal article" date="2020" name="Nature">
        <title>Six reference-quality genomes reveal evolution of bat adaptations.</title>
        <authorList>
            <person name="Jebb D."/>
            <person name="Huang Z."/>
            <person name="Pippel M."/>
            <person name="Hughes G.M."/>
            <person name="Lavrichenko K."/>
            <person name="Devanna P."/>
            <person name="Winkler S."/>
            <person name="Jermiin L.S."/>
            <person name="Skirmuntt E.C."/>
            <person name="Katzourakis A."/>
            <person name="Burkitt-Gray L."/>
            <person name="Ray D.A."/>
            <person name="Sullivan K.A.M."/>
            <person name="Roscito J.G."/>
            <person name="Kirilenko B.M."/>
            <person name="Davalos L.M."/>
            <person name="Corthals A.P."/>
            <person name="Power M.L."/>
            <person name="Jones G."/>
            <person name="Ransome R.D."/>
            <person name="Dechmann D.K.N."/>
            <person name="Locatelli A.G."/>
            <person name="Puechmaille S.J."/>
            <person name="Fedrigo O."/>
            <person name="Jarvis E.D."/>
            <person name="Hiller M."/>
            <person name="Vernes S.C."/>
            <person name="Myers E.W."/>
            <person name="Teeling E.C."/>
        </authorList>
    </citation>
    <scope>NUCLEOTIDE SEQUENCE [LARGE SCALE GENOMIC DNA]</scope>
    <source>
        <strain evidence="2">Bat1K_MPI-CBG_1</strain>
    </source>
</reference>